<dbReference type="AlphaFoldDB" id="A0A4U0SRS1"/>
<gene>
    <name evidence="3" type="ORF">FCI23_37205</name>
</gene>
<evidence type="ECO:0000313" key="4">
    <source>
        <dbReference type="Proteomes" id="UP000305778"/>
    </source>
</evidence>
<organism evidence="3 4">
    <name type="scientific">Actinacidiphila oryziradicis</name>
    <dbReference type="NCBI Taxonomy" id="2571141"/>
    <lineage>
        <taxon>Bacteria</taxon>
        <taxon>Bacillati</taxon>
        <taxon>Actinomycetota</taxon>
        <taxon>Actinomycetes</taxon>
        <taxon>Kitasatosporales</taxon>
        <taxon>Streptomycetaceae</taxon>
        <taxon>Actinacidiphila</taxon>
    </lineage>
</organism>
<accession>A0A4U0SRS1</accession>
<proteinExistence type="inferred from homology"/>
<dbReference type="SUPFAM" id="SSF51735">
    <property type="entry name" value="NAD(P)-binding Rossmann-fold domains"/>
    <property type="match status" value="1"/>
</dbReference>
<dbReference type="PRINTS" id="PR00081">
    <property type="entry name" value="GDHRDH"/>
</dbReference>
<dbReference type="InterPro" id="IPR002347">
    <property type="entry name" value="SDR_fam"/>
</dbReference>
<keyword evidence="4" id="KW-1185">Reference proteome</keyword>
<dbReference type="RefSeq" id="WP_136728592.1">
    <property type="nucleotide sequence ID" value="NZ_SUMC01000057.1"/>
</dbReference>
<dbReference type="Pfam" id="PF13561">
    <property type="entry name" value="adh_short_C2"/>
    <property type="match status" value="1"/>
</dbReference>
<keyword evidence="2" id="KW-0560">Oxidoreductase</keyword>
<evidence type="ECO:0000256" key="1">
    <source>
        <dbReference type="ARBA" id="ARBA00006484"/>
    </source>
</evidence>
<reference evidence="3 4" key="1">
    <citation type="submission" date="2019-04" db="EMBL/GenBank/DDBJ databases">
        <title>Streptomyces oryziradicis sp. nov., a novel actinomycete isolated from rhizosphere soil of rice (Oryza sativa L.).</title>
        <authorList>
            <person name="Li C."/>
        </authorList>
    </citation>
    <scope>NUCLEOTIDE SEQUENCE [LARGE SCALE GENOMIC DNA]</scope>
    <source>
        <strain evidence="3 4">NEAU-C40</strain>
    </source>
</reference>
<dbReference type="PANTHER" id="PTHR24321:SF8">
    <property type="entry name" value="ESTRADIOL 17-BETA-DEHYDROGENASE 8-RELATED"/>
    <property type="match status" value="1"/>
</dbReference>
<dbReference type="GO" id="GO:0016491">
    <property type="term" value="F:oxidoreductase activity"/>
    <property type="evidence" value="ECO:0007669"/>
    <property type="project" value="UniProtKB-KW"/>
</dbReference>
<dbReference type="InterPro" id="IPR036291">
    <property type="entry name" value="NAD(P)-bd_dom_sf"/>
</dbReference>
<dbReference type="FunFam" id="3.40.50.720:FF:000084">
    <property type="entry name" value="Short-chain dehydrogenase reductase"/>
    <property type="match status" value="1"/>
</dbReference>
<evidence type="ECO:0000256" key="2">
    <source>
        <dbReference type="ARBA" id="ARBA00023002"/>
    </source>
</evidence>
<dbReference type="PANTHER" id="PTHR24321">
    <property type="entry name" value="DEHYDROGENASES, SHORT CHAIN"/>
    <property type="match status" value="1"/>
</dbReference>
<comment type="caution">
    <text evidence="3">The sequence shown here is derived from an EMBL/GenBank/DDBJ whole genome shotgun (WGS) entry which is preliminary data.</text>
</comment>
<protein>
    <submittedName>
        <fullName evidence="3">SDR family oxidoreductase</fullName>
    </submittedName>
</protein>
<evidence type="ECO:0000313" key="3">
    <source>
        <dbReference type="EMBL" id="TKA03095.1"/>
    </source>
</evidence>
<dbReference type="PRINTS" id="PR00080">
    <property type="entry name" value="SDRFAMILY"/>
</dbReference>
<dbReference type="Proteomes" id="UP000305778">
    <property type="component" value="Unassembled WGS sequence"/>
</dbReference>
<name>A0A4U0SRS1_9ACTN</name>
<dbReference type="Gene3D" id="3.40.50.720">
    <property type="entry name" value="NAD(P)-binding Rossmann-like Domain"/>
    <property type="match status" value="1"/>
</dbReference>
<dbReference type="OrthoDB" id="3542748at2"/>
<comment type="similarity">
    <text evidence="1">Belongs to the short-chain dehydrogenases/reductases (SDR) family.</text>
</comment>
<dbReference type="EMBL" id="SUMC01000057">
    <property type="protein sequence ID" value="TKA03095.1"/>
    <property type="molecule type" value="Genomic_DNA"/>
</dbReference>
<sequence length="270" mass="27751">MSQSHSRLQGRTVVVTGAAQGQGAAEVELLAREGATVIATDLLDDAGEKLAGQLRADGLSVHYRHLDVAEPGDWTALVAWLSAGHLPLHGLVNNAGIPMRPRLTSVTLEDWNRAFAVNTTGPMLGIQALAPLMTGPAGGSIVNIGSVAGLTAHHAVAYTASKWALRGLSKVAALELGPQGIRVNTVHPGYIETPLMANAATAFTEAHLSLTPLGRPGTVDEVAPLVAYLLSDESAYVTGAEITVDGGYASHGGTKAIINALDAQAAPGRS</sequence>